<feature type="domain" description="HD Cas3-type" evidence="4">
    <location>
        <begin position="11"/>
        <end position="152"/>
    </location>
</feature>
<organism evidence="5 6">
    <name type="scientific">Claveliimonas bilis</name>
    <dbReference type="NCBI Taxonomy" id="3028070"/>
    <lineage>
        <taxon>Bacteria</taxon>
        <taxon>Bacillati</taxon>
        <taxon>Bacillota</taxon>
        <taxon>Clostridia</taxon>
        <taxon>Lachnospirales</taxon>
        <taxon>Lachnospiraceae</taxon>
        <taxon>Claveliimonas</taxon>
    </lineage>
</organism>
<dbReference type="InterPro" id="IPR006483">
    <property type="entry name" value="CRISPR-assoc_Cas3_HD"/>
</dbReference>
<dbReference type="Pfam" id="PF01966">
    <property type="entry name" value="HD"/>
    <property type="match status" value="1"/>
</dbReference>
<dbReference type="Gene3D" id="1.10.3210.30">
    <property type="match status" value="1"/>
</dbReference>
<evidence type="ECO:0000256" key="1">
    <source>
        <dbReference type="ARBA" id="ARBA00022723"/>
    </source>
</evidence>
<keyword evidence="6" id="KW-1185">Reference proteome</keyword>
<dbReference type="InterPro" id="IPR038257">
    <property type="entry name" value="CRISPR-assoc_Cas3_HD_sf"/>
</dbReference>
<proteinExistence type="predicted"/>
<sequence>MEKYVAHRNEFTGSIQTVKVHCENTAELCRKFSIPELKDFLFVIGLLHDVGKYQESFTKRINGANIRVEHSTCGALAACENYTTGPMALMMEYCIAGHHSGIPDGGFANDSSDMPTLQGRMKRQFEDYSEYKSELFLPELIVFLFNRKFLSY</sequence>
<dbReference type="CDD" id="cd09641">
    <property type="entry name" value="Cas3''_I"/>
    <property type="match status" value="1"/>
</dbReference>
<gene>
    <name evidence="5" type="ORF">Lac1_21300</name>
</gene>
<evidence type="ECO:0000259" key="4">
    <source>
        <dbReference type="PROSITE" id="PS51643"/>
    </source>
</evidence>
<dbReference type="NCBIfam" id="TIGR01596">
    <property type="entry name" value="cas3_HD"/>
    <property type="match status" value="1"/>
</dbReference>
<dbReference type="Proteomes" id="UP001305815">
    <property type="component" value="Chromosome"/>
</dbReference>
<dbReference type="SUPFAM" id="SSF109604">
    <property type="entry name" value="HD-domain/PDEase-like"/>
    <property type="match status" value="1"/>
</dbReference>
<accession>A0ABN6YX93</accession>
<evidence type="ECO:0000313" key="6">
    <source>
        <dbReference type="Proteomes" id="UP001305815"/>
    </source>
</evidence>
<reference evidence="6" key="1">
    <citation type="journal article" date="2023" name="Int. J. Syst. Evol. Microbiol.">
        <title>Claveliimonas bilis gen. nov., sp. nov., deoxycholic acid-producing bacteria isolated from human faeces, and reclassification of Sellimonas monacensis Zenner et al. 2021 as Claveliimonas monacensis comb. nov.</title>
        <authorList>
            <person name="Hisatomi A."/>
            <person name="Kastawa N.W.E.P.G."/>
            <person name="Song I."/>
            <person name="Ohkuma M."/>
            <person name="Fukiya S."/>
            <person name="Sakamoto M."/>
        </authorList>
    </citation>
    <scope>NUCLEOTIDE SEQUENCE [LARGE SCALE GENOMIC DNA]</scope>
    <source>
        <strain evidence="6">12BBH14</strain>
    </source>
</reference>
<name>A0ABN6YX93_9FIRM</name>
<dbReference type="EMBL" id="AP027742">
    <property type="protein sequence ID" value="BDZ77947.1"/>
    <property type="molecule type" value="Genomic_DNA"/>
</dbReference>
<dbReference type="InterPro" id="IPR006674">
    <property type="entry name" value="HD_domain"/>
</dbReference>
<dbReference type="RefSeq" id="WP_230105692.1">
    <property type="nucleotide sequence ID" value="NZ_AP024845.1"/>
</dbReference>
<evidence type="ECO:0000256" key="2">
    <source>
        <dbReference type="ARBA" id="ARBA00022801"/>
    </source>
</evidence>
<evidence type="ECO:0000256" key="3">
    <source>
        <dbReference type="ARBA" id="ARBA00023118"/>
    </source>
</evidence>
<protein>
    <recommendedName>
        <fullName evidence="4">HD Cas3-type domain-containing protein</fullName>
    </recommendedName>
</protein>
<keyword evidence="1" id="KW-0479">Metal-binding</keyword>
<keyword evidence="2" id="KW-0378">Hydrolase</keyword>
<keyword evidence="3" id="KW-0051">Antiviral defense</keyword>
<dbReference type="PROSITE" id="PS51643">
    <property type="entry name" value="HD_CAS3"/>
    <property type="match status" value="1"/>
</dbReference>
<evidence type="ECO:0000313" key="5">
    <source>
        <dbReference type="EMBL" id="BDZ77947.1"/>
    </source>
</evidence>